<gene>
    <name evidence="2" type="ORF">X777_16788</name>
</gene>
<proteinExistence type="predicted"/>
<feature type="signal peptide" evidence="1">
    <location>
        <begin position="1"/>
        <end position="25"/>
    </location>
</feature>
<reference evidence="2 3" key="1">
    <citation type="journal article" date="2014" name="Curr. Biol.">
        <title>The genome of the clonal raider ant Cerapachys biroi.</title>
        <authorList>
            <person name="Oxley P.R."/>
            <person name="Ji L."/>
            <person name="Fetter-Pruneda I."/>
            <person name="McKenzie S.K."/>
            <person name="Li C."/>
            <person name="Hu H."/>
            <person name="Zhang G."/>
            <person name="Kronauer D.J."/>
        </authorList>
    </citation>
    <scope>NUCLEOTIDE SEQUENCE [LARGE SCALE GENOMIC DNA]</scope>
</reference>
<dbReference type="EMBL" id="KK107102">
    <property type="protein sequence ID" value="EZA59618.1"/>
    <property type="molecule type" value="Genomic_DNA"/>
</dbReference>
<accession>A0A026WUI6</accession>
<keyword evidence="3" id="KW-1185">Reference proteome</keyword>
<sequence length="86" mass="9726">MKMKFLNILLIIAILVATLIPSGFGQEETDMTDTTDINETDINTTEPFIPVDLQNIIIVPNRNIVSFILCPEGQKQDHRGRCREIV</sequence>
<dbReference type="AlphaFoldDB" id="A0A026WUI6"/>
<evidence type="ECO:0000256" key="1">
    <source>
        <dbReference type="SAM" id="SignalP"/>
    </source>
</evidence>
<keyword evidence="1" id="KW-0732">Signal</keyword>
<name>A0A026WUI6_OOCBI</name>
<evidence type="ECO:0000313" key="2">
    <source>
        <dbReference type="EMBL" id="EZA59618.1"/>
    </source>
</evidence>
<organism evidence="2 3">
    <name type="scientific">Ooceraea biroi</name>
    <name type="common">Clonal raider ant</name>
    <name type="synonym">Cerapachys biroi</name>
    <dbReference type="NCBI Taxonomy" id="2015173"/>
    <lineage>
        <taxon>Eukaryota</taxon>
        <taxon>Metazoa</taxon>
        <taxon>Ecdysozoa</taxon>
        <taxon>Arthropoda</taxon>
        <taxon>Hexapoda</taxon>
        <taxon>Insecta</taxon>
        <taxon>Pterygota</taxon>
        <taxon>Neoptera</taxon>
        <taxon>Endopterygota</taxon>
        <taxon>Hymenoptera</taxon>
        <taxon>Apocrita</taxon>
        <taxon>Aculeata</taxon>
        <taxon>Formicoidea</taxon>
        <taxon>Formicidae</taxon>
        <taxon>Dorylinae</taxon>
        <taxon>Ooceraea</taxon>
    </lineage>
</organism>
<feature type="chain" id="PRO_5001545948" description="Secreted protein" evidence="1">
    <location>
        <begin position="26"/>
        <end position="86"/>
    </location>
</feature>
<evidence type="ECO:0008006" key="4">
    <source>
        <dbReference type="Google" id="ProtNLM"/>
    </source>
</evidence>
<protein>
    <recommendedName>
        <fullName evidence="4">Secreted protein</fullName>
    </recommendedName>
</protein>
<dbReference type="Proteomes" id="UP000053097">
    <property type="component" value="Unassembled WGS sequence"/>
</dbReference>
<evidence type="ECO:0000313" key="3">
    <source>
        <dbReference type="Proteomes" id="UP000053097"/>
    </source>
</evidence>